<dbReference type="RefSeq" id="WP_060719421.1">
    <property type="nucleotide sequence ID" value="NZ_CP055265.1"/>
</dbReference>
<reference evidence="3 4" key="1">
    <citation type="submission" date="2018-08" db="EMBL/GenBank/DDBJ databases">
        <title>Genome sequencing of Agrobacterium vitis strain ICMP 10754.</title>
        <authorList>
            <person name="Visnovsky S.B."/>
            <person name="Pitman A.R."/>
        </authorList>
    </citation>
    <scope>NUCLEOTIDE SEQUENCE [LARGE SCALE GENOMIC DNA]</scope>
    <source>
        <strain evidence="3 4">ICMP 10754</strain>
    </source>
</reference>
<comment type="similarity">
    <text evidence="1 2">Belongs to the ArsC family.</text>
</comment>
<dbReference type="PANTHER" id="PTHR30041">
    <property type="entry name" value="ARSENATE REDUCTASE"/>
    <property type="match status" value="1"/>
</dbReference>
<organism evidence="3 4">
    <name type="scientific">Agrobacterium vitis</name>
    <name type="common">Rhizobium vitis</name>
    <dbReference type="NCBI Taxonomy" id="373"/>
    <lineage>
        <taxon>Bacteria</taxon>
        <taxon>Pseudomonadati</taxon>
        <taxon>Pseudomonadota</taxon>
        <taxon>Alphaproteobacteria</taxon>
        <taxon>Hyphomicrobiales</taxon>
        <taxon>Rhizobiaceae</taxon>
        <taxon>Rhizobium/Agrobacterium group</taxon>
        <taxon>Agrobacterium</taxon>
    </lineage>
</organism>
<dbReference type="EMBL" id="QUSG01000004">
    <property type="protein sequence ID" value="KAA3528480.1"/>
    <property type="molecule type" value="Genomic_DNA"/>
</dbReference>
<protein>
    <submittedName>
        <fullName evidence="3">ArsC family reductase</fullName>
    </submittedName>
</protein>
<evidence type="ECO:0000256" key="2">
    <source>
        <dbReference type="PROSITE-ProRule" id="PRU01282"/>
    </source>
</evidence>
<dbReference type="PANTHER" id="PTHR30041:SF8">
    <property type="entry name" value="PROTEIN YFFB"/>
    <property type="match status" value="1"/>
</dbReference>
<sequence>MTITLYGIKNCDTMKKARTWLETAGIDYVFHDYKAKGIDYASLQAWSAKLGWEVLLNRAGTTFKKLPEEAKADMTEEKALELMLAQPSMIKRPVLDKDGALTVGFKPEQYQVVFAGAGS</sequence>
<dbReference type="PROSITE" id="PS51353">
    <property type="entry name" value="ARSC"/>
    <property type="match status" value="1"/>
</dbReference>
<name>A0A109CP25_AGRVI</name>
<dbReference type="SUPFAM" id="SSF52833">
    <property type="entry name" value="Thioredoxin-like"/>
    <property type="match status" value="1"/>
</dbReference>
<gene>
    <name evidence="3" type="ORF">DXT89_10790</name>
</gene>
<dbReference type="Proteomes" id="UP000436911">
    <property type="component" value="Unassembled WGS sequence"/>
</dbReference>
<evidence type="ECO:0000256" key="1">
    <source>
        <dbReference type="ARBA" id="ARBA00007198"/>
    </source>
</evidence>
<dbReference type="CDD" id="cd03035">
    <property type="entry name" value="ArsC_Yffb"/>
    <property type="match status" value="1"/>
</dbReference>
<comment type="caution">
    <text evidence="3">The sequence shown here is derived from an EMBL/GenBank/DDBJ whole genome shotgun (WGS) entry which is preliminary data.</text>
</comment>
<dbReference type="Pfam" id="PF03960">
    <property type="entry name" value="ArsC"/>
    <property type="match status" value="1"/>
</dbReference>
<dbReference type="AlphaFoldDB" id="A0A109CP25"/>
<dbReference type="InterPro" id="IPR006660">
    <property type="entry name" value="Arsenate_reductase-like"/>
</dbReference>
<dbReference type="InterPro" id="IPR006504">
    <property type="entry name" value="Tscrpt_reg_Spx/MgsR"/>
</dbReference>
<dbReference type="NCBIfam" id="NF008107">
    <property type="entry name" value="PRK10853.1"/>
    <property type="match status" value="1"/>
</dbReference>
<dbReference type="InterPro" id="IPR036249">
    <property type="entry name" value="Thioredoxin-like_sf"/>
</dbReference>
<dbReference type="NCBIfam" id="TIGR01617">
    <property type="entry name" value="arsC_related"/>
    <property type="match status" value="1"/>
</dbReference>
<dbReference type="OrthoDB" id="9803749at2"/>
<dbReference type="GeneID" id="60681059"/>
<evidence type="ECO:0000313" key="4">
    <source>
        <dbReference type="Proteomes" id="UP000436911"/>
    </source>
</evidence>
<dbReference type="Gene3D" id="3.40.30.10">
    <property type="entry name" value="Glutaredoxin"/>
    <property type="match status" value="1"/>
</dbReference>
<evidence type="ECO:0000313" key="3">
    <source>
        <dbReference type="EMBL" id="KAA3528480.1"/>
    </source>
</evidence>
<accession>A0A109CP25</accession>
<proteinExistence type="inferred from homology"/>